<protein>
    <submittedName>
        <fullName evidence="2">Uncharacterized protein</fullName>
    </submittedName>
</protein>
<evidence type="ECO:0000256" key="1">
    <source>
        <dbReference type="SAM" id="MobiDB-lite"/>
    </source>
</evidence>
<reference evidence="2" key="1">
    <citation type="submission" date="2014-09" db="EMBL/GenBank/DDBJ databases">
        <authorList>
            <person name="Magalhaes I.L.F."/>
            <person name="Oliveira U."/>
            <person name="Santos F.R."/>
            <person name="Vidigal T.H.D.A."/>
            <person name="Brescovit A.D."/>
            <person name="Santos A.J."/>
        </authorList>
    </citation>
    <scope>NUCLEOTIDE SEQUENCE</scope>
    <source>
        <tissue evidence="2">Shoot tissue taken approximately 20 cm above the soil surface</tissue>
    </source>
</reference>
<feature type="compositionally biased region" description="Basic and acidic residues" evidence="1">
    <location>
        <begin position="47"/>
        <end position="67"/>
    </location>
</feature>
<sequence>MDNKLYLLSYKVEGVNQIAKSDVGDYHDDDEDDTLDDAENAEDEGGEDKSKMEDTDRAQTPQADRHRCSSKGSKPMGAKTVPGSQDDENEEVFKMMFGGESTRDCTDLLRDMELLESDNEKEPDDVADGRMRIRR</sequence>
<name>A0A0A9BAA8_ARUDO</name>
<evidence type="ECO:0000313" key="2">
    <source>
        <dbReference type="EMBL" id="JAD60276.1"/>
    </source>
</evidence>
<dbReference type="AlphaFoldDB" id="A0A0A9BAA8"/>
<feature type="region of interest" description="Disordered" evidence="1">
    <location>
        <begin position="114"/>
        <end position="135"/>
    </location>
</feature>
<dbReference type="EMBL" id="GBRH01237619">
    <property type="protein sequence ID" value="JAD60276.1"/>
    <property type="molecule type" value="Transcribed_RNA"/>
</dbReference>
<feature type="compositionally biased region" description="Acidic residues" evidence="1">
    <location>
        <begin position="27"/>
        <end position="46"/>
    </location>
</feature>
<proteinExistence type="predicted"/>
<organism evidence="2">
    <name type="scientific">Arundo donax</name>
    <name type="common">Giant reed</name>
    <name type="synonym">Donax arundinaceus</name>
    <dbReference type="NCBI Taxonomy" id="35708"/>
    <lineage>
        <taxon>Eukaryota</taxon>
        <taxon>Viridiplantae</taxon>
        <taxon>Streptophyta</taxon>
        <taxon>Embryophyta</taxon>
        <taxon>Tracheophyta</taxon>
        <taxon>Spermatophyta</taxon>
        <taxon>Magnoliopsida</taxon>
        <taxon>Liliopsida</taxon>
        <taxon>Poales</taxon>
        <taxon>Poaceae</taxon>
        <taxon>PACMAD clade</taxon>
        <taxon>Arundinoideae</taxon>
        <taxon>Arundineae</taxon>
        <taxon>Arundo</taxon>
    </lineage>
</organism>
<accession>A0A0A9BAA8</accession>
<reference evidence="2" key="2">
    <citation type="journal article" date="2015" name="Data Brief">
        <title>Shoot transcriptome of the giant reed, Arundo donax.</title>
        <authorList>
            <person name="Barrero R.A."/>
            <person name="Guerrero F.D."/>
            <person name="Moolhuijzen P."/>
            <person name="Goolsby J.A."/>
            <person name="Tidwell J."/>
            <person name="Bellgard S.E."/>
            <person name="Bellgard M.I."/>
        </authorList>
    </citation>
    <scope>NUCLEOTIDE SEQUENCE</scope>
    <source>
        <tissue evidence="2">Shoot tissue taken approximately 20 cm above the soil surface</tissue>
    </source>
</reference>
<feature type="compositionally biased region" description="Acidic residues" evidence="1">
    <location>
        <begin position="114"/>
        <end position="126"/>
    </location>
</feature>
<feature type="region of interest" description="Disordered" evidence="1">
    <location>
        <begin position="17"/>
        <end position="89"/>
    </location>
</feature>